<proteinExistence type="predicted"/>
<protein>
    <recommendedName>
        <fullName evidence="1">Glycoside-hydrolase family GH114 TIM-barrel domain-containing protein</fullName>
    </recommendedName>
</protein>
<dbReference type="AlphaFoldDB" id="A0A660SFI3"/>
<accession>A0A660SFI3</accession>
<organism evidence="2 3">
    <name type="scientific">candidate division WOR-3 bacterium</name>
    <dbReference type="NCBI Taxonomy" id="2052148"/>
    <lineage>
        <taxon>Bacteria</taxon>
        <taxon>Bacteria division WOR-3</taxon>
    </lineage>
</organism>
<dbReference type="PRINTS" id="PR01545">
    <property type="entry name" value="THEMAYE10DUF"/>
</dbReference>
<dbReference type="SUPFAM" id="SSF51445">
    <property type="entry name" value="(Trans)glycosidases"/>
    <property type="match status" value="2"/>
</dbReference>
<dbReference type="PANTHER" id="PTHR35882:SF2">
    <property type="entry name" value="PELA"/>
    <property type="match status" value="1"/>
</dbReference>
<dbReference type="Proteomes" id="UP000268469">
    <property type="component" value="Unassembled WGS sequence"/>
</dbReference>
<evidence type="ECO:0000259" key="1">
    <source>
        <dbReference type="Pfam" id="PF03537"/>
    </source>
</evidence>
<dbReference type="EMBL" id="QNBE01000077">
    <property type="protein sequence ID" value="RKX69575.1"/>
    <property type="molecule type" value="Genomic_DNA"/>
</dbReference>
<gene>
    <name evidence="2" type="ORF">DRP53_07810</name>
</gene>
<name>A0A660SFI3_UNCW3</name>
<dbReference type="InterPro" id="IPR013785">
    <property type="entry name" value="Aldolase_TIM"/>
</dbReference>
<comment type="caution">
    <text evidence="2">The sequence shown here is derived from an EMBL/GenBank/DDBJ whole genome shotgun (WGS) entry which is preliminary data.</text>
</comment>
<evidence type="ECO:0000313" key="3">
    <source>
        <dbReference type="Proteomes" id="UP000268469"/>
    </source>
</evidence>
<dbReference type="PANTHER" id="PTHR35882">
    <property type="entry name" value="PELA"/>
    <property type="match status" value="1"/>
</dbReference>
<sequence>MVNCNINRVPVKNRLDRKGPSNIIGIMRRFPVLVLLLAIIGCPTRERDYREDMREFIGRIKGYARGISPGFLIIPQNGDGLLTIDGSPDGPRATDYLSGIDGLGREDLFYGYNGVDLPTPESERKEMIEFMDLAEEEGVEVLVVDYCSTRTKVDDSYLKSYQRGYISFAADHRELDNIPSYPDPPFNVNSDDITSLSMARNFLYLINPGSFPTKDSLLLSLQATNYDLLIIDLFYEGKSLTSDEVASLKVKKNGGKRLVIAYLSIGEAEDYRYYWQEEWEEDPPPWLAEENPNWPGNYRVRYWDPDWQQIIFGNDNSYLRKILDAGFDGVYLDKVDTFEYFEGE</sequence>
<dbReference type="Gene3D" id="3.20.20.70">
    <property type="entry name" value="Aldolase class I"/>
    <property type="match status" value="2"/>
</dbReference>
<evidence type="ECO:0000313" key="2">
    <source>
        <dbReference type="EMBL" id="RKX69575.1"/>
    </source>
</evidence>
<dbReference type="InterPro" id="IPR017853">
    <property type="entry name" value="GH"/>
</dbReference>
<dbReference type="Pfam" id="PF03537">
    <property type="entry name" value="Glyco_hydro_114"/>
    <property type="match status" value="1"/>
</dbReference>
<feature type="domain" description="Glycoside-hydrolase family GH114 TIM-barrel" evidence="1">
    <location>
        <begin position="224"/>
        <end position="339"/>
    </location>
</feature>
<dbReference type="InterPro" id="IPR016062">
    <property type="entry name" value="TM1410-rel"/>
</dbReference>
<dbReference type="InterPro" id="IPR004352">
    <property type="entry name" value="GH114_TIM-barrel"/>
</dbReference>
<reference evidence="2 3" key="1">
    <citation type="submission" date="2018-06" db="EMBL/GenBank/DDBJ databases">
        <title>Extensive metabolic versatility and redundancy in microbially diverse, dynamic hydrothermal sediments.</title>
        <authorList>
            <person name="Dombrowski N."/>
            <person name="Teske A."/>
            <person name="Baker B.J."/>
        </authorList>
    </citation>
    <scope>NUCLEOTIDE SEQUENCE [LARGE SCALE GENOMIC DNA]</scope>
    <source>
        <strain evidence="2">B36_G15</strain>
    </source>
</reference>